<keyword evidence="7" id="KW-0699">rRNA-binding</keyword>
<evidence type="ECO:0000256" key="7">
    <source>
        <dbReference type="HAMAP-Rule" id="MF_00537"/>
    </source>
</evidence>
<evidence type="ECO:0000256" key="4">
    <source>
        <dbReference type="ARBA" id="ARBA00023274"/>
    </source>
</evidence>
<name>A0A521FPT6_9BACT</name>
<evidence type="ECO:0000256" key="3">
    <source>
        <dbReference type="ARBA" id="ARBA00022980"/>
    </source>
</evidence>
<proteinExistence type="inferred from homology"/>
<accession>A0A521FPT6</accession>
<comment type="similarity">
    <text evidence="2 7">Belongs to the universal ribosomal protein uS14 family.</text>
</comment>
<dbReference type="InterPro" id="IPR001209">
    <property type="entry name" value="Ribosomal_uS14"/>
</dbReference>
<evidence type="ECO:0000256" key="1">
    <source>
        <dbReference type="ARBA" id="ARBA00003686"/>
    </source>
</evidence>
<dbReference type="GO" id="GO:0005737">
    <property type="term" value="C:cytoplasm"/>
    <property type="evidence" value="ECO:0007669"/>
    <property type="project" value="UniProtKB-ARBA"/>
</dbReference>
<dbReference type="NCBIfam" id="NF006477">
    <property type="entry name" value="PRK08881.1"/>
    <property type="match status" value="1"/>
</dbReference>
<dbReference type="GO" id="GO:0015935">
    <property type="term" value="C:small ribosomal subunit"/>
    <property type="evidence" value="ECO:0007669"/>
    <property type="project" value="TreeGrafter"/>
</dbReference>
<evidence type="ECO:0000256" key="6">
    <source>
        <dbReference type="ARBA" id="ARBA00047110"/>
    </source>
</evidence>
<dbReference type="Pfam" id="PF00253">
    <property type="entry name" value="Ribosomal_S14"/>
    <property type="match status" value="1"/>
</dbReference>
<comment type="subunit">
    <text evidence="6 7">Part of the 30S ribosomal subunit. Contacts proteins S3 and S10.</text>
</comment>
<protein>
    <recommendedName>
        <fullName evidence="5 7">Small ribosomal subunit protein uS14</fullName>
    </recommendedName>
</protein>
<evidence type="ECO:0000313" key="9">
    <source>
        <dbReference type="Proteomes" id="UP000317557"/>
    </source>
</evidence>
<dbReference type="InterPro" id="IPR043140">
    <property type="entry name" value="Ribosomal_uS14_sf"/>
</dbReference>
<dbReference type="GO" id="GO:0003735">
    <property type="term" value="F:structural constituent of ribosome"/>
    <property type="evidence" value="ECO:0007669"/>
    <property type="project" value="InterPro"/>
</dbReference>
<dbReference type="AlphaFoldDB" id="A0A521FPT6"/>
<dbReference type="GO" id="GO:0006412">
    <property type="term" value="P:translation"/>
    <property type="evidence" value="ECO:0007669"/>
    <property type="project" value="UniProtKB-UniRule"/>
</dbReference>
<keyword evidence="9" id="KW-1185">Reference proteome</keyword>
<dbReference type="Gene3D" id="4.10.830.10">
    <property type="entry name" value="30s Ribosomal Protein S14, Chain N"/>
    <property type="match status" value="1"/>
</dbReference>
<keyword evidence="4 7" id="KW-0687">Ribonucleoprotein</keyword>
<dbReference type="HAMAP" id="MF_00537">
    <property type="entry name" value="Ribosomal_uS14_1"/>
    <property type="match status" value="1"/>
</dbReference>
<dbReference type="GO" id="GO:0019843">
    <property type="term" value="F:rRNA binding"/>
    <property type="evidence" value="ECO:0007669"/>
    <property type="project" value="UniProtKB-UniRule"/>
</dbReference>
<dbReference type="RefSeq" id="WP_142456346.1">
    <property type="nucleotide sequence ID" value="NZ_FXTP01000024.1"/>
</dbReference>
<dbReference type="OrthoDB" id="9810484at2"/>
<evidence type="ECO:0000256" key="2">
    <source>
        <dbReference type="ARBA" id="ARBA00009083"/>
    </source>
</evidence>
<sequence>MAKKAWIARNKKRKETVEKYAEKRRKLKEAGDYEGLQKLPRDASPTRVRNRCNITGRSRGYVGKYGISRIKFRELALAGKIPGVRKASW</sequence>
<evidence type="ECO:0000313" key="8">
    <source>
        <dbReference type="EMBL" id="SMO97471.1"/>
    </source>
</evidence>
<dbReference type="SUPFAM" id="SSF57716">
    <property type="entry name" value="Glucocorticoid receptor-like (DNA-binding domain)"/>
    <property type="match status" value="1"/>
</dbReference>
<dbReference type="PANTHER" id="PTHR19836">
    <property type="entry name" value="30S RIBOSOMAL PROTEIN S14"/>
    <property type="match status" value="1"/>
</dbReference>
<dbReference type="InterPro" id="IPR023036">
    <property type="entry name" value="Ribosomal_uS14_bac/plastid"/>
</dbReference>
<keyword evidence="3 7" id="KW-0689">Ribosomal protein</keyword>
<keyword evidence="7" id="KW-0694">RNA-binding</keyword>
<reference evidence="8 9" key="1">
    <citation type="submission" date="2017-05" db="EMBL/GenBank/DDBJ databases">
        <authorList>
            <person name="Varghese N."/>
            <person name="Submissions S."/>
        </authorList>
    </citation>
    <scope>NUCLEOTIDE SEQUENCE [LARGE SCALE GENOMIC DNA]</scope>
    <source>
        <strain evidence="8 9">DSM 21985</strain>
    </source>
</reference>
<evidence type="ECO:0000256" key="5">
    <source>
        <dbReference type="ARBA" id="ARBA00035167"/>
    </source>
</evidence>
<dbReference type="EMBL" id="FXTP01000024">
    <property type="protein sequence ID" value="SMO97471.1"/>
    <property type="molecule type" value="Genomic_DNA"/>
</dbReference>
<dbReference type="Proteomes" id="UP000317557">
    <property type="component" value="Unassembled WGS sequence"/>
</dbReference>
<gene>
    <name evidence="7" type="primary">rpsN</name>
    <name evidence="8" type="ORF">SAMN06265219_12416</name>
</gene>
<dbReference type="PANTHER" id="PTHR19836:SF19">
    <property type="entry name" value="SMALL RIBOSOMAL SUBUNIT PROTEIN US14M"/>
    <property type="match status" value="1"/>
</dbReference>
<comment type="function">
    <text evidence="1 7">Binds 16S rRNA, required for the assembly of 30S particles and may also be responsible for determining the conformation of the 16S rRNA at the A site.</text>
</comment>
<organism evidence="8 9">
    <name type="scientific">Gracilimonas mengyeensis</name>
    <dbReference type="NCBI Taxonomy" id="1302730"/>
    <lineage>
        <taxon>Bacteria</taxon>
        <taxon>Pseudomonadati</taxon>
        <taxon>Balneolota</taxon>
        <taxon>Balneolia</taxon>
        <taxon>Balneolales</taxon>
        <taxon>Balneolaceae</taxon>
        <taxon>Gracilimonas</taxon>
    </lineage>
</organism>